<keyword evidence="2" id="KW-1185">Reference proteome</keyword>
<proteinExistence type="predicted"/>
<dbReference type="AlphaFoldDB" id="K9UQI9"/>
<gene>
    <name evidence="1" type="ORF">Cha6605_5635</name>
</gene>
<dbReference type="KEGG" id="cmp:Cha6605_5635"/>
<dbReference type="EMBL" id="CP003600">
    <property type="protein sequence ID" value="AFY96504.1"/>
    <property type="molecule type" value="Genomic_DNA"/>
</dbReference>
<dbReference type="GO" id="GO:0016810">
    <property type="term" value="F:hydrolase activity, acting on carbon-nitrogen (but not peptide) bonds"/>
    <property type="evidence" value="ECO:0007669"/>
    <property type="project" value="InterPro"/>
</dbReference>
<sequence length="62" mass="6645">MSVNSLLIPHARLLLVDGNWLTADVLVRDERIVEIAAEIAANDAAKQIDATGLVLLPSIIDP</sequence>
<reference evidence="1 2" key="1">
    <citation type="submission" date="2012-05" db="EMBL/GenBank/DDBJ databases">
        <title>Finished chromosome of genome of Chamaesiphon sp. PCC 6605.</title>
        <authorList>
            <consortium name="US DOE Joint Genome Institute"/>
            <person name="Gugger M."/>
            <person name="Coursin T."/>
            <person name="Rippka R."/>
            <person name="Tandeau De Marsac N."/>
            <person name="Huntemann M."/>
            <person name="Wei C.-L."/>
            <person name="Han J."/>
            <person name="Detter J.C."/>
            <person name="Han C."/>
            <person name="Tapia R."/>
            <person name="Chen A."/>
            <person name="Kyrpides N."/>
            <person name="Mavromatis K."/>
            <person name="Markowitz V."/>
            <person name="Szeto E."/>
            <person name="Ivanova N."/>
            <person name="Pagani I."/>
            <person name="Pati A."/>
            <person name="Goodwin L."/>
            <person name="Nordberg H.P."/>
            <person name="Cantor M.N."/>
            <person name="Hua S.X."/>
            <person name="Woyke T."/>
            <person name="Kerfeld C.A."/>
        </authorList>
    </citation>
    <scope>NUCLEOTIDE SEQUENCE [LARGE SCALE GENOMIC DNA]</scope>
    <source>
        <strain evidence="2">ATCC 27169 / PCC 6605</strain>
    </source>
</reference>
<dbReference type="RefSeq" id="WP_015162584.1">
    <property type="nucleotide sequence ID" value="NC_019697.1"/>
</dbReference>
<name>K9UQI9_CHAP6</name>
<dbReference type="Gene3D" id="2.30.40.10">
    <property type="entry name" value="Urease, subunit C, domain 1"/>
    <property type="match status" value="1"/>
</dbReference>
<dbReference type="STRING" id="1173020.Cha6605_5635"/>
<dbReference type="HOGENOM" id="CLU_187491_0_0_3"/>
<protein>
    <recommendedName>
        <fullName evidence="3">Dihydroorotase-like cyclic amidohydrolase</fullName>
    </recommendedName>
</protein>
<evidence type="ECO:0008006" key="3">
    <source>
        <dbReference type="Google" id="ProtNLM"/>
    </source>
</evidence>
<evidence type="ECO:0000313" key="1">
    <source>
        <dbReference type="EMBL" id="AFY96504.1"/>
    </source>
</evidence>
<organism evidence="1 2">
    <name type="scientific">Chamaesiphon minutus (strain ATCC 27169 / PCC 6605)</name>
    <dbReference type="NCBI Taxonomy" id="1173020"/>
    <lineage>
        <taxon>Bacteria</taxon>
        <taxon>Bacillati</taxon>
        <taxon>Cyanobacteriota</taxon>
        <taxon>Cyanophyceae</taxon>
        <taxon>Gomontiellales</taxon>
        <taxon>Chamaesiphonaceae</taxon>
        <taxon>Chamaesiphon</taxon>
    </lineage>
</organism>
<dbReference type="Proteomes" id="UP000010366">
    <property type="component" value="Chromosome"/>
</dbReference>
<accession>K9UQI9</accession>
<dbReference type="InterPro" id="IPR011059">
    <property type="entry name" value="Metal-dep_hydrolase_composite"/>
</dbReference>
<evidence type="ECO:0000313" key="2">
    <source>
        <dbReference type="Proteomes" id="UP000010366"/>
    </source>
</evidence>
<dbReference type="eggNOG" id="COG0044">
    <property type="taxonomic scope" value="Bacteria"/>
</dbReference>
<dbReference type="SUPFAM" id="SSF51338">
    <property type="entry name" value="Composite domain of metallo-dependent hydrolases"/>
    <property type="match status" value="1"/>
</dbReference>